<gene>
    <name evidence="3" type="ORF">bsdcttw_16110</name>
</gene>
<evidence type="ECO:0000256" key="1">
    <source>
        <dbReference type="SAM" id="Phobius"/>
    </source>
</evidence>
<dbReference type="CDD" id="cd06577">
    <property type="entry name" value="PASTA_pknB"/>
    <property type="match status" value="4"/>
</dbReference>
<dbReference type="SUPFAM" id="SSF54184">
    <property type="entry name" value="Penicillin-binding protein 2x (pbp-2x), c-terminal domain"/>
    <property type="match status" value="1"/>
</dbReference>
<keyword evidence="1" id="KW-0472">Membrane</keyword>
<dbReference type="PROSITE" id="PS51178">
    <property type="entry name" value="PASTA"/>
    <property type="match status" value="6"/>
</dbReference>
<name>A0A7I8DJN9_9FIRM</name>
<feature type="domain" description="PASTA" evidence="2">
    <location>
        <begin position="55"/>
        <end position="119"/>
    </location>
</feature>
<keyword evidence="1" id="KW-1133">Transmembrane helix</keyword>
<dbReference type="AlphaFoldDB" id="A0A7I8DJN9"/>
<keyword evidence="4" id="KW-1185">Reference proteome</keyword>
<evidence type="ECO:0000313" key="4">
    <source>
        <dbReference type="Proteomes" id="UP000515703"/>
    </source>
</evidence>
<dbReference type="RefSeq" id="WP_185258889.1">
    <property type="nucleotide sequence ID" value="NZ_AP023368.1"/>
</dbReference>
<reference evidence="3 4" key="2">
    <citation type="submission" date="2020-08" db="EMBL/GenBank/DDBJ databases">
        <authorList>
            <person name="Ueki A."/>
            <person name="Tonouchi A."/>
        </authorList>
    </citation>
    <scope>NUCLEOTIDE SEQUENCE [LARGE SCALE GENOMIC DNA]</scope>
    <source>
        <strain evidence="3 4">CTTW</strain>
    </source>
</reference>
<dbReference type="Proteomes" id="UP000515703">
    <property type="component" value="Chromosome"/>
</dbReference>
<dbReference type="KEGG" id="acht:bsdcttw_16110"/>
<organism evidence="3 4">
    <name type="scientific">Anaerocolumna chitinilytica</name>
    <dbReference type="NCBI Taxonomy" id="1727145"/>
    <lineage>
        <taxon>Bacteria</taxon>
        <taxon>Bacillati</taxon>
        <taxon>Bacillota</taxon>
        <taxon>Clostridia</taxon>
        <taxon>Lachnospirales</taxon>
        <taxon>Lachnospiraceae</taxon>
        <taxon>Anaerocolumna</taxon>
    </lineage>
</organism>
<reference evidence="3 4" key="1">
    <citation type="submission" date="2020-08" db="EMBL/GenBank/DDBJ databases">
        <title>Draft genome sequencing of an Anaerocolumna strain isolated from anoxic soil subjected to BSD treatment.</title>
        <authorList>
            <person name="Uek A."/>
            <person name="Tonouchi A."/>
        </authorList>
    </citation>
    <scope>NUCLEOTIDE SEQUENCE [LARGE SCALE GENOMIC DNA]</scope>
    <source>
        <strain evidence="3 4">CTTW</strain>
    </source>
</reference>
<evidence type="ECO:0000313" key="3">
    <source>
        <dbReference type="EMBL" id="BCJ98570.1"/>
    </source>
</evidence>
<feature type="domain" description="PASTA" evidence="2">
    <location>
        <begin position="197"/>
        <end position="263"/>
    </location>
</feature>
<keyword evidence="1" id="KW-0812">Transmembrane</keyword>
<sequence>MQEKKNFLEDLGSDKPESFQEETFIPAQRKVGHLVAAAVSALFVCFLILLFLQLGKTTVPDMTDWQLDEVQTWVLKEHENTVLDGVYTKETRKDKVISQDIKKGRKISKGTVLTVKYSLGADPEEAVKVPDLKGMKLSEIKTWITENQMAGVTIKNETSEVIPKDEVINYELIDGSNDLFLRKNRMVIYVSSGNEELNETVKMPDFYGKSKAEVLQWQKDNQMKVKIHEIFNPDVEYGKIFYQNIKKDTKITHKDVVEVSISRGKAIKTPDFNGMSRNEASELAALYGMSVFFKLKISTDTVDTVIGQNIPAGRKIDQKQILTLQIAKEDGKIIVPDFKGLTKGEAVSLAGLYGMKVFLENTDETGDQGIIATQSVAAGIKINEKQVVTLLLKENDEQVITPDFKGLSKSEAEVLAKNAAIVLSYREMESAKVANQSVINQDIKPKGGVKKGEEILLTIAVNSGIPAKDLRLLSLNDAKAWAMQKGITLNVIECYSSDYPAGKLYRQDCKAGDFISSNKVLTVYRSLGLVMAENFIGKTKSDIIKWKDEVNQKGAGIKLKFISDTNTNKAKGTVTNQSILEELVGLKQEIQVWVSQTDNGILIKNFEGLASEDIKLWCDTNSVPYIINECYSDSYEEGKLYGQNYSDTYLPKGEYLKINLSLGKLFVTDFTGKSKSEVLDWMKEVNKKKANIKIDFINGYSSEIGKGKIMYQSISDQAIDLNSKIVVMVSVGTGN</sequence>
<evidence type="ECO:0000259" key="2">
    <source>
        <dbReference type="PROSITE" id="PS51178"/>
    </source>
</evidence>
<dbReference type="Pfam" id="PF03793">
    <property type="entry name" value="PASTA"/>
    <property type="match status" value="6"/>
</dbReference>
<protein>
    <recommendedName>
        <fullName evidence="2">PASTA domain-containing protein</fullName>
    </recommendedName>
</protein>
<proteinExistence type="predicted"/>
<dbReference type="SMART" id="SM00740">
    <property type="entry name" value="PASTA"/>
    <property type="match status" value="10"/>
</dbReference>
<feature type="domain" description="PASTA" evidence="2">
    <location>
        <begin position="122"/>
        <end position="192"/>
    </location>
</feature>
<accession>A0A7I8DJN9</accession>
<feature type="domain" description="PASTA" evidence="2">
    <location>
        <begin position="663"/>
        <end position="731"/>
    </location>
</feature>
<feature type="transmembrane region" description="Helical" evidence="1">
    <location>
        <begin position="34"/>
        <end position="54"/>
    </location>
</feature>
<feature type="domain" description="PASTA" evidence="2">
    <location>
        <begin position="395"/>
        <end position="461"/>
    </location>
</feature>
<dbReference type="InterPro" id="IPR005543">
    <property type="entry name" value="PASTA_dom"/>
</dbReference>
<dbReference type="Gene3D" id="3.30.10.20">
    <property type="match status" value="5"/>
</dbReference>
<feature type="domain" description="PASTA" evidence="2">
    <location>
        <begin position="328"/>
        <end position="394"/>
    </location>
</feature>
<dbReference type="EMBL" id="AP023368">
    <property type="protein sequence ID" value="BCJ98570.1"/>
    <property type="molecule type" value="Genomic_DNA"/>
</dbReference>